<dbReference type="InterPro" id="IPR000536">
    <property type="entry name" value="Nucl_hrmn_rcpt_lig-bd"/>
</dbReference>
<organism evidence="13 14">
    <name type="scientific">Macrostomum lignano</name>
    <dbReference type="NCBI Taxonomy" id="282301"/>
    <lineage>
        <taxon>Eukaryota</taxon>
        <taxon>Metazoa</taxon>
        <taxon>Spiralia</taxon>
        <taxon>Lophotrochozoa</taxon>
        <taxon>Platyhelminthes</taxon>
        <taxon>Rhabditophora</taxon>
        <taxon>Macrostomorpha</taxon>
        <taxon>Macrostomida</taxon>
        <taxon>Macrostomidae</taxon>
        <taxon>Macrostomum</taxon>
    </lineage>
</organism>
<dbReference type="InterPro" id="IPR049636">
    <property type="entry name" value="HNF4-like_DBD"/>
</dbReference>
<keyword evidence="9" id="KW-0539">Nucleus</keyword>
<keyword evidence="8" id="KW-0675">Receptor</keyword>
<dbReference type="InterPro" id="IPR001628">
    <property type="entry name" value="Znf_hrmn_rcpt"/>
</dbReference>
<sequence length="439" mass="48703">VLPARAEPLHHALIITIPHFDRWSLIHKQTLMDTFQYDTYICRFNRNCTVDRDKRNQCRYCRLDKCFRAGMRKEAVQNERDKISFRKTSSYDDGVAGGGGGGAAASANAVPSSGGALKAEVQESVAAAPAASAPLQTASQQQPDFSLSRIVSAEDRHQQRQLQTQQSAAAVQVGRQQVRSEASVATICDSMQHQLLLLVEWAKSFPAFIELNVEEQVALLRAHAGELLILGVTYRSRAETAMLILGNSFRVSSNNPDLSMAQVAGRVINELVSQFRELGIDFTEYACLKAVVFFDPDAVHLPPSVSTRVRRWRHSVLQRMQDYMSTQQYRSRSRFGELLLLLPKLQSINHEMIRKVYRTKVEGLAQIDTLLQELLLGDNAATSEAAQQPMASSGGQINASNTADDGFDDSDIMAQMEAQGVIPQHYQNGTVQDTYGGHY</sequence>
<evidence type="ECO:0000256" key="9">
    <source>
        <dbReference type="ARBA" id="ARBA00023242"/>
    </source>
</evidence>
<dbReference type="InterPro" id="IPR001723">
    <property type="entry name" value="Nuclear_hrmn_rcpt"/>
</dbReference>
<dbReference type="Pfam" id="PF00104">
    <property type="entry name" value="Hormone_recep"/>
    <property type="match status" value="1"/>
</dbReference>
<keyword evidence="3" id="KW-0863">Zinc-finger</keyword>
<evidence type="ECO:0000256" key="2">
    <source>
        <dbReference type="ARBA" id="ARBA00022723"/>
    </source>
</evidence>
<dbReference type="GO" id="GO:0005634">
    <property type="term" value="C:nucleus"/>
    <property type="evidence" value="ECO:0007669"/>
    <property type="project" value="UniProtKB-SubCell"/>
</dbReference>
<dbReference type="Gene3D" id="3.30.50.10">
    <property type="entry name" value="Erythroid Transcription Factor GATA-1, subunit A"/>
    <property type="match status" value="1"/>
</dbReference>
<dbReference type="CDD" id="cd06960">
    <property type="entry name" value="NR_DBD_HNF4A"/>
    <property type="match status" value="1"/>
</dbReference>
<proteinExistence type="predicted"/>
<keyword evidence="4" id="KW-0862">Zinc</keyword>
<reference evidence="14" key="1">
    <citation type="submission" date="2016-11" db="UniProtKB">
        <authorList>
            <consortium name="WormBaseParasite"/>
        </authorList>
    </citation>
    <scope>IDENTIFICATION</scope>
</reference>
<dbReference type="PROSITE" id="PS51030">
    <property type="entry name" value="NUCLEAR_REC_DBD_2"/>
    <property type="match status" value="1"/>
</dbReference>
<evidence type="ECO:0000256" key="7">
    <source>
        <dbReference type="ARBA" id="ARBA00023163"/>
    </source>
</evidence>
<feature type="compositionally biased region" description="Polar residues" evidence="10">
    <location>
        <begin position="385"/>
        <end position="403"/>
    </location>
</feature>
<evidence type="ECO:0000256" key="3">
    <source>
        <dbReference type="ARBA" id="ARBA00022771"/>
    </source>
</evidence>
<keyword evidence="2" id="KW-0479">Metal-binding</keyword>
<dbReference type="SUPFAM" id="SSF48508">
    <property type="entry name" value="Nuclear receptor ligand-binding domain"/>
    <property type="match status" value="1"/>
</dbReference>
<dbReference type="SMART" id="SM00430">
    <property type="entry name" value="HOLI"/>
    <property type="match status" value="1"/>
</dbReference>
<dbReference type="InterPro" id="IPR050274">
    <property type="entry name" value="Nuclear_hormone_rcpt_NR2"/>
</dbReference>
<evidence type="ECO:0000313" key="14">
    <source>
        <dbReference type="WBParaSite" id="maker-uti_cns_0045654-snap-gene-1.5-mRNA-1"/>
    </source>
</evidence>
<evidence type="ECO:0000256" key="8">
    <source>
        <dbReference type="ARBA" id="ARBA00023170"/>
    </source>
</evidence>
<feature type="domain" description="Nuclear receptor" evidence="11">
    <location>
        <begin position="1"/>
        <end position="78"/>
    </location>
</feature>
<keyword evidence="6" id="KW-0238">DNA-binding</keyword>
<dbReference type="AlphaFoldDB" id="A0A1I8J435"/>
<dbReference type="SUPFAM" id="SSF57716">
    <property type="entry name" value="Glucocorticoid receptor-like (DNA-binding domain)"/>
    <property type="match status" value="1"/>
</dbReference>
<evidence type="ECO:0000259" key="11">
    <source>
        <dbReference type="PROSITE" id="PS51030"/>
    </source>
</evidence>
<dbReference type="GO" id="GO:0008270">
    <property type="term" value="F:zinc ion binding"/>
    <property type="evidence" value="ECO:0007669"/>
    <property type="project" value="UniProtKB-KW"/>
</dbReference>
<dbReference type="Gene3D" id="1.10.565.10">
    <property type="entry name" value="Retinoid X Receptor"/>
    <property type="match status" value="1"/>
</dbReference>
<evidence type="ECO:0000313" key="13">
    <source>
        <dbReference type="Proteomes" id="UP000095280"/>
    </source>
</evidence>
<comment type="subcellular location">
    <subcellularLocation>
        <location evidence="1">Nucleus</location>
    </subcellularLocation>
</comment>
<accession>A0A1I8J435</accession>
<evidence type="ECO:0000256" key="1">
    <source>
        <dbReference type="ARBA" id="ARBA00004123"/>
    </source>
</evidence>
<feature type="domain" description="NR LBD" evidence="12">
    <location>
        <begin position="142"/>
        <end position="378"/>
    </location>
</feature>
<keyword evidence="7" id="KW-0804">Transcription</keyword>
<dbReference type="GO" id="GO:0003700">
    <property type="term" value="F:DNA-binding transcription factor activity"/>
    <property type="evidence" value="ECO:0007669"/>
    <property type="project" value="InterPro"/>
</dbReference>
<dbReference type="InterPro" id="IPR013088">
    <property type="entry name" value="Znf_NHR/GATA"/>
</dbReference>
<dbReference type="PROSITE" id="PS51843">
    <property type="entry name" value="NR_LBD"/>
    <property type="match status" value="1"/>
</dbReference>
<dbReference type="Proteomes" id="UP000095280">
    <property type="component" value="Unplaced"/>
</dbReference>
<evidence type="ECO:0000256" key="10">
    <source>
        <dbReference type="SAM" id="MobiDB-lite"/>
    </source>
</evidence>
<dbReference type="InterPro" id="IPR035500">
    <property type="entry name" value="NHR-like_dom_sf"/>
</dbReference>
<dbReference type="Pfam" id="PF00105">
    <property type="entry name" value="zf-C4"/>
    <property type="match status" value="1"/>
</dbReference>
<keyword evidence="5" id="KW-0805">Transcription regulation</keyword>
<dbReference type="WBParaSite" id="maker-uti_cns_0045654-snap-gene-1.5-mRNA-1">
    <property type="protein sequence ID" value="maker-uti_cns_0045654-snap-gene-1.5-mRNA-1"/>
    <property type="gene ID" value="maker-uti_cns_0045654-snap-gene-1.5"/>
</dbReference>
<dbReference type="PRINTS" id="PR00398">
    <property type="entry name" value="STRDHORMONER"/>
</dbReference>
<protein>
    <submittedName>
        <fullName evidence="14">Nuclear receptor domain-containing protein</fullName>
    </submittedName>
</protein>
<evidence type="ECO:0000256" key="6">
    <source>
        <dbReference type="ARBA" id="ARBA00023125"/>
    </source>
</evidence>
<evidence type="ECO:0000256" key="4">
    <source>
        <dbReference type="ARBA" id="ARBA00022833"/>
    </source>
</evidence>
<evidence type="ECO:0000256" key="5">
    <source>
        <dbReference type="ARBA" id="ARBA00023015"/>
    </source>
</evidence>
<dbReference type="GO" id="GO:0000978">
    <property type="term" value="F:RNA polymerase II cis-regulatory region sequence-specific DNA binding"/>
    <property type="evidence" value="ECO:0007669"/>
    <property type="project" value="InterPro"/>
</dbReference>
<name>A0A1I8J435_9PLAT</name>
<dbReference type="PANTHER" id="PTHR24083">
    <property type="entry name" value="NUCLEAR HORMONE RECEPTOR"/>
    <property type="match status" value="1"/>
</dbReference>
<dbReference type="SMART" id="SM00399">
    <property type="entry name" value="ZnF_C4"/>
    <property type="match status" value="1"/>
</dbReference>
<feature type="region of interest" description="Disordered" evidence="10">
    <location>
        <begin position="385"/>
        <end position="408"/>
    </location>
</feature>
<evidence type="ECO:0000259" key="12">
    <source>
        <dbReference type="PROSITE" id="PS51843"/>
    </source>
</evidence>
<keyword evidence="13" id="KW-1185">Reference proteome</keyword>